<protein>
    <submittedName>
        <fullName evidence="3">Thioesterase family protein</fullName>
        <ecNumber evidence="3">3.1.2.-</ecNumber>
    </submittedName>
</protein>
<dbReference type="Gene3D" id="3.10.129.10">
    <property type="entry name" value="Hotdog Thioesterase"/>
    <property type="match status" value="1"/>
</dbReference>
<gene>
    <name evidence="3" type="ORF">V0U79_11150</name>
</gene>
<evidence type="ECO:0000256" key="2">
    <source>
        <dbReference type="ARBA" id="ARBA00022801"/>
    </source>
</evidence>
<dbReference type="CDD" id="cd00586">
    <property type="entry name" value="4HBT"/>
    <property type="match status" value="1"/>
</dbReference>
<name>A0ABU7LTL4_9PROT</name>
<dbReference type="Pfam" id="PF13279">
    <property type="entry name" value="4HBT_2"/>
    <property type="match status" value="1"/>
</dbReference>
<evidence type="ECO:0000256" key="1">
    <source>
        <dbReference type="ARBA" id="ARBA00005953"/>
    </source>
</evidence>
<evidence type="ECO:0000313" key="3">
    <source>
        <dbReference type="EMBL" id="MEE2526929.1"/>
    </source>
</evidence>
<dbReference type="RefSeq" id="WP_330199593.1">
    <property type="nucleotide sequence ID" value="NZ_JAZDRP010000007.1"/>
</dbReference>
<dbReference type="Proteomes" id="UP001354971">
    <property type="component" value="Unassembled WGS sequence"/>
</dbReference>
<dbReference type="GO" id="GO:0016787">
    <property type="term" value="F:hydrolase activity"/>
    <property type="evidence" value="ECO:0007669"/>
    <property type="project" value="UniProtKB-KW"/>
</dbReference>
<evidence type="ECO:0000313" key="4">
    <source>
        <dbReference type="Proteomes" id="UP001354971"/>
    </source>
</evidence>
<keyword evidence="2 3" id="KW-0378">Hydrolase</keyword>
<dbReference type="PANTHER" id="PTHR31793:SF27">
    <property type="entry name" value="NOVEL THIOESTERASE SUPERFAMILY DOMAIN AND SAPOSIN A-TYPE DOMAIN CONTAINING PROTEIN (0610012H03RIK)"/>
    <property type="match status" value="1"/>
</dbReference>
<keyword evidence="4" id="KW-1185">Reference proteome</keyword>
<dbReference type="InterPro" id="IPR029069">
    <property type="entry name" value="HotDog_dom_sf"/>
</dbReference>
<accession>A0ABU7LTL4</accession>
<dbReference type="EMBL" id="JAZDRP010000007">
    <property type="protein sequence ID" value="MEE2526929.1"/>
    <property type="molecule type" value="Genomic_DNA"/>
</dbReference>
<comment type="similarity">
    <text evidence="1">Belongs to the 4-hydroxybenzoyl-CoA thioesterase family.</text>
</comment>
<sequence>MSTPGTRGDYRVFFPIATRWQDNDVYGHLNNVVYYELLDTVANRYLIEQGVLDPETSDQIGLVVESGCKYFASLAYPEIIDVGLRVAHIGNSSVRYEVGAFAKGSDTAAAEAFFVHVYVDAETRRPKPLKDDFRSVLEKLR</sequence>
<dbReference type="PANTHER" id="PTHR31793">
    <property type="entry name" value="4-HYDROXYBENZOYL-COA THIOESTERASE FAMILY MEMBER"/>
    <property type="match status" value="1"/>
</dbReference>
<dbReference type="SUPFAM" id="SSF54637">
    <property type="entry name" value="Thioesterase/thiol ester dehydrase-isomerase"/>
    <property type="match status" value="1"/>
</dbReference>
<dbReference type="InterPro" id="IPR050563">
    <property type="entry name" value="4-hydroxybenzoyl-CoA_TE"/>
</dbReference>
<organism evidence="3 4">
    <name type="scientific">Hyphobacterium lacteum</name>
    <dbReference type="NCBI Taxonomy" id="3116575"/>
    <lineage>
        <taxon>Bacteria</taxon>
        <taxon>Pseudomonadati</taxon>
        <taxon>Pseudomonadota</taxon>
        <taxon>Alphaproteobacteria</taxon>
        <taxon>Maricaulales</taxon>
        <taxon>Maricaulaceae</taxon>
        <taxon>Hyphobacterium</taxon>
    </lineage>
</organism>
<reference evidence="3 4" key="1">
    <citation type="submission" date="2024-01" db="EMBL/GenBank/DDBJ databases">
        <title>Hyphobacterium bacterium isolated from marine sediment.</title>
        <authorList>
            <person name="Zhao S."/>
        </authorList>
    </citation>
    <scope>NUCLEOTIDE SEQUENCE [LARGE SCALE GENOMIC DNA]</scope>
    <source>
        <strain evidence="4">HN65</strain>
    </source>
</reference>
<dbReference type="EC" id="3.1.2.-" evidence="3"/>
<comment type="caution">
    <text evidence="3">The sequence shown here is derived from an EMBL/GenBank/DDBJ whole genome shotgun (WGS) entry which is preliminary data.</text>
</comment>
<proteinExistence type="inferred from homology"/>